<dbReference type="GO" id="GO:0006281">
    <property type="term" value="P:DNA repair"/>
    <property type="evidence" value="ECO:0007669"/>
    <property type="project" value="UniProtKB-KW"/>
</dbReference>
<dbReference type="PANTHER" id="PTHR47810:SF1">
    <property type="entry name" value="DNA LIGASE B"/>
    <property type="match status" value="1"/>
</dbReference>
<accession>X1AS07</accession>
<evidence type="ECO:0000256" key="2">
    <source>
        <dbReference type="ARBA" id="ARBA00022705"/>
    </source>
</evidence>
<dbReference type="GO" id="GO:0016874">
    <property type="term" value="F:ligase activity"/>
    <property type="evidence" value="ECO:0007669"/>
    <property type="project" value="UniProtKB-KW"/>
</dbReference>
<keyword evidence="1" id="KW-0436">Ligase</keyword>
<evidence type="ECO:0000256" key="3">
    <source>
        <dbReference type="ARBA" id="ARBA00022763"/>
    </source>
</evidence>
<reference evidence="5" key="1">
    <citation type="journal article" date="2014" name="Front. Microbiol.">
        <title>High frequency of phylogenetically diverse reductive dehalogenase-homologous genes in deep subseafloor sedimentary metagenomes.</title>
        <authorList>
            <person name="Kawai M."/>
            <person name="Futagami T."/>
            <person name="Toyoda A."/>
            <person name="Takaki Y."/>
            <person name="Nishi S."/>
            <person name="Hori S."/>
            <person name="Arai W."/>
            <person name="Tsubouchi T."/>
            <person name="Morono Y."/>
            <person name="Uchiyama I."/>
            <person name="Ito T."/>
            <person name="Fujiyama A."/>
            <person name="Inagaki F."/>
            <person name="Takami H."/>
        </authorList>
    </citation>
    <scope>NUCLEOTIDE SEQUENCE</scope>
    <source>
        <strain evidence="5">Expedition CK06-06</strain>
    </source>
</reference>
<dbReference type="InterPro" id="IPR012340">
    <property type="entry name" value="NA-bd_OB-fold"/>
</dbReference>
<evidence type="ECO:0000313" key="5">
    <source>
        <dbReference type="EMBL" id="GAG62671.1"/>
    </source>
</evidence>
<dbReference type="SUPFAM" id="SSF50249">
    <property type="entry name" value="Nucleic acid-binding proteins"/>
    <property type="match status" value="1"/>
</dbReference>
<organism evidence="5">
    <name type="scientific">marine sediment metagenome</name>
    <dbReference type="NCBI Taxonomy" id="412755"/>
    <lineage>
        <taxon>unclassified sequences</taxon>
        <taxon>metagenomes</taxon>
        <taxon>ecological metagenomes</taxon>
    </lineage>
</organism>
<dbReference type="GO" id="GO:0006260">
    <property type="term" value="P:DNA replication"/>
    <property type="evidence" value="ECO:0007669"/>
    <property type="project" value="UniProtKB-KW"/>
</dbReference>
<dbReference type="AlphaFoldDB" id="X1AS07"/>
<keyword evidence="2" id="KW-0235">DNA replication</keyword>
<evidence type="ECO:0000256" key="4">
    <source>
        <dbReference type="ARBA" id="ARBA00023204"/>
    </source>
</evidence>
<dbReference type="PANTHER" id="PTHR47810">
    <property type="entry name" value="DNA LIGASE"/>
    <property type="match status" value="1"/>
</dbReference>
<sequence>FDIKDPNNLVWEERYTMIVNAYIKYLEDGNTTGTFKILQAYTANSINDIDKYHDQFVSEGYEGIMIRRYGSVEEKLSRYRPNRNNSLVVHKLFQDEKVVIIGYDSDTDGGIKFMVRDTRNNEFHVKHRESVKTRQEWYKNGDKFINKNLTIRYQKLSDKGIPIIPIGINVC</sequence>
<keyword evidence="3" id="KW-0227">DNA damage</keyword>
<dbReference type="EMBL" id="BART01007741">
    <property type="protein sequence ID" value="GAG62671.1"/>
    <property type="molecule type" value="Genomic_DNA"/>
</dbReference>
<dbReference type="InterPro" id="IPR050326">
    <property type="entry name" value="NAD_dep_DNA_ligaseB"/>
</dbReference>
<evidence type="ECO:0008006" key="6">
    <source>
        <dbReference type="Google" id="ProtNLM"/>
    </source>
</evidence>
<dbReference type="Gene3D" id="2.40.50.140">
    <property type="entry name" value="Nucleic acid-binding proteins"/>
    <property type="match status" value="1"/>
</dbReference>
<protein>
    <recommendedName>
        <fullName evidence="6">ATP-dependent DNA ligase family profile domain-containing protein</fullName>
    </recommendedName>
</protein>
<gene>
    <name evidence="5" type="ORF">S01H4_17550</name>
</gene>
<dbReference type="SUPFAM" id="SSF56091">
    <property type="entry name" value="DNA ligase/mRNA capping enzyme, catalytic domain"/>
    <property type="match status" value="1"/>
</dbReference>
<evidence type="ECO:0000256" key="1">
    <source>
        <dbReference type="ARBA" id="ARBA00022598"/>
    </source>
</evidence>
<comment type="caution">
    <text evidence="5">The sequence shown here is derived from an EMBL/GenBank/DDBJ whole genome shotgun (WGS) entry which is preliminary data.</text>
</comment>
<name>X1AS07_9ZZZZ</name>
<proteinExistence type="predicted"/>
<keyword evidence="4" id="KW-0234">DNA repair</keyword>
<feature type="non-terminal residue" evidence="5">
    <location>
        <position position="1"/>
    </location>
</feature>